<dbReference type="PANTHER" id="PTHR42684:SF3">
    <property type="entry name" value="ADENOSYLMETHIONINE-8-AMINO-7-OXONONANOATE AMINOTRANSFERASE"/>
    <property type="match status" value="1"/>
</dbReference>
<organism evidence="4 5">
    <name type="scientific">Blumeria graminis f. sp. triticale</name>
    <dbReference type="NCBI Taxonomy" id="1689686"/>
    <lineage>
        <taxon>Eukaryota</taxon>
        <taxon>Fungi</taxon>
        <taxon>Dikarya</taxon>
        <taxon>Ascomycota</taxon>
        <taxon>Pezizomycotina</taxon>
        <taxon>Leotiomycetes</taxon>
        <taxon>Erysiphales</taxon>
        <taxon>Erysiphaceae</taxon>
        <taxon>Blumeria</taxon>
    </lineage>
</organism>
<dbReference type="EMBL" id="CAJHIT010000009">
    <property type="protein sequence ID" value="CAD6505352.1"/>
    <property type="molecule type" value="Genomic_DNA"/>
</dbReference>
<evidence type="ECO:0000256" key="3">
    <source>
        <dbReference type="ARBA" id="ARBA00022679"/>
    </source>
</evidence>
<reference evidence="4" key="1">
    <citation type="submission" date="2020-10" db="EMBL/GenBank/DDBJ databases">
        <authorList>
            <person name="Muller C M."/>
        </authorList>
    </citation>
    <scope>NUCLEOTIDE SEQUENCE</scope>
    <source>
        <strain evidence="4">THUN-12</strain>
    </source>
</reference>
<dbReference type="FunFam" id="3.90.1150.10:FF:000080">
    <property type="entry name" value="Bifunctional dethiobiotin synthetase/adenosylmethionine-8-amino-7-oxononanoate aminotransferase"/>
    <property type="match status" value="1"/>
</dbReference>
<accession>A0A9W4DBF2</accession>
<evidence type="ECO:0000313" key="5">
    <source>
        <dbReference type="Proteomes" id="UP000683417"/>
    </source>
</evidence>
<dbReference type="Pfam" id="PF13500">
    <property type="entry name" value="AAA_26"/>
    <property type="match status" value="1"/>
</dbReference>
<evidence type="ECO:0000256" key="2">
    <source>
        <dbReference type="ARBA" id="ARBA00022576"/>
    </source>
</evidence>
<dbReference type="HAMAP" id="MF_00336">
    <property type="entry name" value="BioD"/>
    <property type="match status" value="1"/>
</dbReference>
<dbReference type="Proteomes" id="UP000683417">
    <property type="component" value="Unassembled WGS sequence"/>
</dbReference>
<dbReference type="PROSITE" id="PS00600">
    <property type="entry name" value="AA_TRANSFER_CLASS_3"/>
    <property type="match status" value="1"/>
</dbReference>
<comment type="caution">
    <text evidence="4">The sequence shown here is derived from an EMBL/GenBank/DDBJ whole genome shotgun (WGS) entry which is preliminary data.</text>
</comment>
<evidence type="ECO:0000313" key="4">
    <source>
        <dbReference type="EMBL" id="CAD6505352.1"/>
    </source>
</evidence>
<keyword evidence="3" id="KW-0808">Transferase</keyword>
<sequence>MLQQLPTLWRSLKSYQIYGANTDVGKTIMSVILCKSLSRVFPSEQTWYLKPVSTGPFDQADDVHISRFSPKTKTRCLHQLDEPVSPHLAAQRKPSSYISDVRIRGDTISQLHLCAKAGPGTVLVETAGGVNSPTPSGTIQSDMYRPLRLPVCLVADSRLGGISATISAYESLHIRGYDVNAILQFENSSWQNHVYLQDYFKERGVLSMIIPPPPSRLPSAKEEQKSISEYYTKVSTLDCVEETLHKLISMHENRIQELDRLSSDAHSTIWYPFTQHKLISPQTIMPIDSASGDFFQTIPLKNELLSSDGTDALLSATFDGSASWWTQGIGHGSPNLSLAAAYAAGRYGHVIFAGNIHAPALQLAKTLLNNLSNPRLSRVFFSDNGSTGIEVATKMALTATSTRYKYSQKETEKLGVVALKGSYHGDTIGAMDCSEPGIFNEKVHWYQGRGYWFEFPRVSMRNGQWRVTLPEEMFEINSKASSEQKFPFHSSPQVEGSQNIDKDSFHVFPTLAKIFDIRLRLKTGCAELYREYIFQTLQRLTQKEGRKFGAVIMEPVILGAGGMQLVDPLFQHILVDVVRTSPHLFGSNEKSQTSIEHDWRGLPIIFDEVFAGIYRLGRFSAASFLQTHPDISVHAKLLTGGLVPLCCTTSSESIFEAFFSSSKADALLHGHSYTAHPVGCHVANTSLQIMMNLDVSSASWQKARNDWWSHDNNSQLKDHSSLDTIHEDLQTTMPASDKHGLPNDRPVVWSVWSYEFISKLSCQTMEGSRLSVIALGSVLAIDIHDEVNGYTSNITAGLQEYLLKGSEELKVHVRVLGSVIYVMASQTSEPETLRNIEAHLFKYFDPDSGKGCCLINLELEFIQLPTGVILNFVAIIKLLSLSEDGGKSGISISG</sequence>
<dbReference type="AlphaFoldDB" id="A0A9W4DBF2"/>
<dbReference type="GO" id="GO:0000287">
    <property type="term" value="F:magnesium ion binding"/>
    <property type="evidence" value="ECO:0007669"/>
    <property type="project" value="InterPro"/>
</dbReference>
<dbReference type="GO" id="GO:0004141">
    <property type="term" value="F:dethiobiotin synthase activity"/>
    <property type="evidence" value="ECO:0007669"/>
    <property type="project" value="InterPro"/>
</dbReference>
<name>A0A9W4DBF2_BLUGR</name>
<evidence type="ECO:0000256" key="1">
    <source>
        <dbReference type="ARBA" id="ARBA00004173"/>
    </source>
</evidence>
<dbReference type="InterPro" id="IPR004472">
    <property type="entry name" value="DTB_synth_BioD"/>
</dbReference>
<dbReference type="GO" id="GO:0004015">
    <property type="term" value="F:adenosylmethionine-8-amino-7-oxononanoate transaminase activity"/>
    <property type="evidence" value="ECO:0007669"/>
    <property type="project" value="TreeGrafter"/>
</dbReference>
<gene>
    <name evidence="4" type="ORF">BGTH12_LOCUS6710</name>
</gene>
<proteinExistence type="inferred from homology"/>
<protein>
    <submittedName>
        <fullName evidence="4">BgTH12-00843</fullName>
    </submittedName>
</protein>
<dbReference type="GO" id="GO:0005524">
    <property type="term" value="F:ATP binding"/>
    <property type="evidence" value="ECO:0007669"/>
    <property type="project" value="InterPro"/>
</dbReference>
<keyword evidence="2" id="KW-0032">Aminotransferase</keyword>
<dbReference type="PANTHER" id="PTHR42684">
    <property type="entry name" value="ADENOSYLMETHIONINE-8-AMINO-7-OXONONANOATE AMINOTRANSFERASE"/>
    <property type="match status" value="1"/>
</dbReference>
<dbReference type="GO" id="GO:0030170">
    <property type="term" value="F:pyridoxal phosphate binding"/>
    <property type="evidence" value="ECO:0007669"/>
    <property type="project" value="InterPro"/>
</dbReference>
<dbReference type="GO" id="GO:0009102">
    <property type="term" value="P:biotin biosynthetic process"/>
    <property type="evidence" value="ECO:0007669"/>
    <property type="project" value="InterPro"/>
</dbReference>
<dbReference type="GO" id="GO:0005739">
    <property type="term" value="C:mitochondrion"/>
    <property type="evidence" value="ECO:0007669"/>
    <property type="project" value="UniProtKB-SubCell"/>
</dbReference>
<dbReference type="Pfam" id="PF00202">
    <property type="entry name" value="Aminotran_3"/>
    <property type="match status" value="2"/>
</dbReference>
<dbReference type="InterPro" id="IPR005814">
    <property type="entry name" value="Aminotrans_3"/>
</dbReference>
<dbReference type="CDD" id="cd03109">
    <property type="entry name" value="DTBS"/>
    <property type="match status" value="1"/>
</dbReference>
<dbReference type="InterPro" id="IPR049704">
    <property type="entry name" value="Aminotrans_3_PPA_site"/>
</dbReference>
<comment type="subcellular location">
    <subcellularLocation>
        <location evidence="1">Mitochondrion</location>
    </subcellularLocation>
</comment>